<reference evidence="1 2" key="1">
    <citation type="submission" date="2023-07" db="EMBL/GenBank/DDBJ databases">
        <title>Sorghum-associated microbial communities from plants grown in Nebraska, USA.</title>
        <authorList>
            <person name="Schachtman D."/>
        </authorList>
    </citation>
    <scope>NUCLEOTIDE SEQUENCE [LARGE SCALE GENOMIC DNA]</scope>
    <source>
        <strain evidence="1 2">4256</strain>
    </source>
</reference>
<accession>A0ABU1WVB3</accession>
<comment type="caution">
    <text evidence="1">The sequence shown here is derived from an EMBL/GenBank/DDBJ whole genome shotgun (WGS) entry which is preliminary data.</text>
</comment>
<dbReference type="Proteomes" id="UP001267638">
    <property type="component" value="Unassembled WGS sequence"/>
</dbReference>
<evidence type="ECO:0000313" key="1">
    <source>
        <dbReference type="EMBL" id="MDR7153238.1"/>
    </source>
</evidence>
<name>A0ABU1WVB3_SPHXE</name>
<dbReference type="EMBL" id="JAVDWV010000001">
    <property type="protein sequence ID" value="MDR7153238.1"/>
    <property type="molecule type" value="Genomic_DNA"/>
</dbReference>
<proteinExistence type="predicted"/>
<keyword evidence="2" id="KW-1185">Reference proteome</keyword>
<sequence length="88" mass="9379">MAVSEKVYPCAPDVIRGAALLSPPTAHPSLESKRHLIYTLQLQWLDTATAPPVSQAVPVEGLNSNVQTTAYPTGGANAFILPLVLSRR</sequence>
<organism evidence="1 2">
    <name type="scientific">Sphingobium xenophagum</name>
    <dbReference type="NCBI Taxonomy" id="121428"/>
    <lineage>
        <taxon>Bacteria</taxon>
        <taxon>Pseudomonadati</taxon>
        <taxon>Pseudomonadota</taxon>
        <taxon>Alphaproteobacteria</taxon>
        <taxon>Sphingomonadales</taxon>
        <taxon>Sphingomonadaceae</taxon>
        <taxon>Sphingobium</taxon>
    </lineage>
</organism>
<evidence type="ECO:0000313" key="2">
    <source>
        <dbReference type="Proteomes" id="UP001267638"/>
    </source>
</evidence>
<protein>
    <submittedName>
        <fullName evidence="1">Uncharacterized protein</fullName>
    </submittedName>
</protein>
<gene>
    <name evidence="1" type="ORF">J2W40_000032</name>
</gene>